<protein>
    <recommendedName>
        <fullName evidence="3">Transposase IS4-like domain-containing protein</fullName>
    </recommendedName>
</protein>
<dbReference type="STRING" id="679199.HMPREF9332_01242"/>
<dbReference type="Proteomes" id="UP000015993">
    <property type="component" value="Unassembled WGS sequence"/>
</dbReference>
<reference evidence="1 2" key="1">
    <citation type="submission" date="2011-08" db="EMBL/GenBank/DDBJ databases">
        <title>The Genome Sequence of Prevotella sp. oral taxon 302 str. F0323.</title>
        <authorList>
            <consortium name="The Broad Institute Genome Sequencing Platform"/>
            <person name="Earl A."/>
            <person name="Ward D."/>
            <person name="Feldgarden M."/>
            <person name="Gevers D."/>
            <person name="Izard J."/>
            <person name="Blanton J.M."/>
            <person name="Baranova O.V."/>
            <person name="Tanner A.C."/>
            <person name="Dewhirst F.E."/>
            <person name="Young S.K."/>
            <person name="Zeng Q."/>
            <person name="Gargeya S."/>
            <person name="Fitzgerald M."/>
            <person name="Haas B."/>
            <person name="Abouelleil A."/>
            <person name="Alvarado L."/>
            <person name="Arachchi H.M."/>
            <person name="Berlin A."/>
            <person name="Brown A."/>
            <person name="Chapman S.B."/>
            <person name="Chen Z."/>
            <person name="Dunbar C."/>
            <person name="Freedman E."/>
            <person name="Gearin G."/>
            <person name="Gellesch M."/>
            <person name="Goldberg J."/>
            <person name="Griggs A."/>
            <person name="Gujja S."/>
            <person name="Heiman D."/>
            <person name="Howarth C."/>
            <person name="Larson L."/>
            <person name="Lui A."/>
            <person name="MacDonald P.J.P."/>
            <person name="Montmayeur A."/>
            <person name="Murphy C."/>
            <person name="Neiman D."/>
            <person name="Pearson M."/>
            <person name="Priest M."/>
            <person name="Roberts A."/>
            <person name="Saif S."/>
            <person name="Shea T."/>
            <person name="Shenoy N."/>
            <person name="Sisk P."/>
            <person name="Stolte C."/>
            <person name="Sykes S."/>
            <person name="Wortman J."/>
            <person name="Nusbaum C."/>
            <person name="Birren B."/>
        </authorList>
    </citation>
    <scope>NUCLEOTIDE SEQUENCE [LARGE SCALE GENOMIC DNA]</scope>
    <source>
        <strain evidence="1 2">F0323</strain>
    </source>
</reference>
<proteinExistence type="predicted"/>
<dbReference type="HOGENOM" id="CLU_206935_0_0_10"/>
<evidence type="ECO:0008006" key="3">
    <source>
        <dbReference type="Google" id="ProtNLM"/>
    </source>
</evidence>
<name>G5GCG5_9BACT</name>
<dbReference type="AlphaFoldDB" id="G5GCG5"/>
<accession>G5GCG5</accession>
<dbReference type="EMBL" id="ACZK01000022">
    <property type="protein sequence ID" value="EHG22744.1"/>
    <property type="molecule type" value="Genomic_DNA"/>
</dbReference>
<keyword evidence="2" id="KW-1185">Reference proteome</keyword>
<dbReference type="eggNOG" id="ENOG5031429">
    <property type="taxonomic scope" value="Bacteria"/>
</dbReference>
<comment type="caution">
    <text evidence="1">The sequence shown here is derived from an EMBL/GenBank/DDBJ whole genome shotgun (WGS) entry which is preliminary data.</text>
</comment>
<gene>
    <name evidence="1" type="ORF">HMPREF9332_01242</name>
</gene>
<evidence type="ECO:0000313" key="1">
    <source>
        <dbReference type="EMBL" id="EHG22744.1"/>
    </source>
</evidence>
<organism evidence="1 2">
    <name type="scientific">Alloprevotella rava F0323</name>
    <dbReference type="NCBI Taxonomy" id="679199"/>
    <lineage>
        <taxon>Bacteria</taxon>
        <taxon>Pseudomonadati</taxon>
        <taxon>Bacteroidota</taxon>
        <taxon>Bacteroidia</taxon>
        <taxon>Bacteroidales</taxon>
        <taxon>Prevotellaceae</taxon>
        <taxon>Alloprevotella</taxon>
    </lineage>
</organism>
<sequence>MKSDHRLGRNFYKGLAGDAVNILLAAAAYNVKRAMRALLNLLKRISEMLSERASMNDFSLSNAF</sequence>
<evidence type="ECO:0000313" key="2">
    <source>
        <dbReference type="Proteomes" id="UP000015993"/>
    </source>
</evidence>